<evidence type="ECO:0000259" key="1">
    <source>
        <dbReference type="SMART" id="SM00989"/>
    </source>
</evidence>
<evidence type="ECO:0000313" key="2">
    <source>
        <dbReference type="EMBL" id="AIY66670.1"/>
    </source>
</evidence>
<name>A0A0A7EJ22_9GAMM</name>
<dbReference type="STRING" id="1348114.OM33_16180"/>
<dbReference type="OrthoDB" id="7266652at2"/>
<dbReference type="SUPFAM" id="SSF111126">
    <property type="entry name" value="Ligand-binding domain in the NO signalling and Golgi transport"/>
    <property type="match status" value="1"/>
</dbReference>
<dbReference type="Gene3D" id="3.90.1520.10">
    <property type="entry name" value="H-NOX domain"/>
    <property type="match status" value="1"/>
</dbReference>
<dbReference type="EMBL" id="CP009889">
    <property type="protein sequence ID" value="AIY66670.1"/>
    <property type="molecule type" value="Genomic_DNA"/>
</dbReference>
<dbReference type="KEGG" id="pseo:OM33_16180"/>
<keyword evidence="3" id="KW-1185">Reference proteome</keyword>
<organism evidence="2 3">
    <name type="scientific">Pseudoalteromonas piratica</name>
    <dbReference type="NCBI Taxonomy" id="1348114"/>
    <lineage>
        <taxon>Bacteria</taxon>
        <taxon>Pseudomonadati</taxon>
        <taxon>Pseudomonadota</taxon>
        <taxon>Gammaproteobacteria</taxon>
        <taxon>Alteromonadales</taxon>
        <taxon>Pseudoalteromonadaceae</taxon>
        <taxon>Pseudoalteromonas</taxon>
    </lineage>
</organism>
<dbReference type="InterPro" id="IPR004096">
    <property type="entry name" value="V4R"/>
</dbReference>
<dbReference type="RefSeq" id="WP_040135080.1">
    <property type="nucleotide sequence ID" value="NZ_CP009889.1"/>
</dbReference>
<sequence length="182" mass="20568">MKGAIFNALQEFVEQGHGYQVWDDALTNTTLPSHGIYTSTKQYDDSELFAIVGYLSEKLAVPIPDLVRAFGVFLFPLLMPQAPQEAQDAPSLRAFLMMVDELIHVEVKKLYKDAQLPEFNYDDHIDEQLVMIYRSPRKLCFLSEGLILGAAEHFKETVSLSQKCCMHQGADCCEIEVTFNGQ</sequence>
<proteinExistence type="predicted"/>
<dbReference type="InterPro" id="IPR011644">
    <property type="entry name" value="Heme_NO-bd"/>
</dbReference>
<dbReference type="Pfam" id="PF07700">
    <property type="entry name" value="HNOB"/>
    <property type="match status" value="1"/>
</dbReference>
<feature type="domain" description="4-vinyl reductase 4VR" evidence="1">
    <location>
        <begin position="121"/>
        <end position="179"/>
    </location>
</feature>
<dbReference type="Proteomes" id="UP000030341">
    <property type="component" value="Chromosome 2"/>
</dbReference>
<dbReference type="InterPro" id="IPR038158">
    <property type="entry name" value="H-NOX_domain_sf"/>
</dbReference>
<dbReference type="GO" id="GO:0020037">
    <property type="term" value="F:heme binding"/>
    <property type="evidence" value="ECO:0007669"/>
    <property type="project" value="InterPro"/>
</dbReference>
<evidence type="ECO:0000313" key="3">
    <source>
        <dbReference type="Proteomes" id="UP000030341"/>
    </source>
</evidence>
<gene>
    <name evidence="2" type="ORF">OM33_16180</name>
</gene>
<dbReference type="HOGENOM" id="CLU_079260_1_1_6"/>
<dbReference type="AlphaFoldDB" id="A0A0A7EJ22"/>
<dbReference type="InterPro" id="IPR024096">
    <property type="entry name" value="NO_sig/Golgi_transp_ligand-bd"/>
</dbReference>
<reference evidence="2 3" key="1">
    <citation type="submission" date="2014-11" db="EMBL/GenBank/DDBJ databases">
        <title>Complete Genome Sequence of Pseudoalteromonas sp. Strain OCN003 Isolated from Kaneohe Bay, Oahu, Hawaii.</title>
        <authorList>
            <person name="Beurmann S."/>
            <person name="Videau P."/>
            <person name="Ushijima B."/>
            <person name="Smith A.M."/>
            <person name="Aeby G.S."/>
            <person name="Callahan S.M."/>
            <person name="Belcaid M."/>
        </authorList>
    </citation>
    <scope>NUCLEOTIDE SEQUENCE [LARGE SCALE GENOMIC DNA]</scope>
    <source>
        <strain evidence="2 3">OCN003</strain>
    </source>
</reference>
<accession>A0A0A7EJ22</accession>
<dbReference type="eggNOG" id="COG1719">
    <property type="taxonomic scope" value="Bacteria"/>
</dbReference>
<protein>
    <recommendedName>
        <fullName evidence="1">4-vinyl reductase 4VR domain-containing protein</fullName>
    </recommendedName>
</protein>
<dbReference type="SMART" id="SM00989">
    <property type="entry name" value="V4R"/>
    <property type="match status" value="1"/>
</dbReference>